<evidence type="ECO:0000313" key="10">
    <source>
        <dbReference type="EMBL" id="MFM0717800.1"/>
    </source>
</evidence>
<evidence type="ECO:0000256" key="5">
    <source>
        <dbReference type="ARBA" id="ARBA00022519"/>
    </source>
</evidence>
<evidence type="ECO:0000256" key="2">
    <source>
        <dbReference type="ARBA" id="ARBA00008835"/>
    </source>
</evidence>
<feature type="transmembrane region" description="Helical" evidence="9">
    <location>
        <begin position="57"/>
        <end position="76"/>
    </location>
</feature>
<evidence type="ECO:0000256" key="7">
    <source>
        <dbReference type="ARBA" id="ARBA00022989"/>
    </source>
</evidence>
<organism evidence="10 11">
    <name type="scientific">Paraburkholderia strydomiana</name>
    <dbReference type="NCBI Taxonomy" id="1245417"/>
    <lineage>
        <taxon>Bacteria</taxon>
        <taxon>Pseudomonadati</taxon>
        <taxon>Pseudomonadota</taxon>
        <taxon>Betaproteobacteria</taxon>
        <taxon>Burkholderiales</taxon>
        <taxon>Burkholderiaceae</taxon>
        <taxon>Paraburkholderia</taxon>
    </lineage>
</organism>
<dbReference type="PIRSF" id="PIRSF005419">
    <property type="entry name" value="FlhA"/>
    <property type="match status" value="1"/>
</dbReference>
<dbReference type="InterPro" id="IPR001712">
    <property type="entry name" value="T3SS_FHIPEP"/>
</dbReference>
<keyword evidence="4" id="KW-1003">Cell membrane</keyword>
<feature type="transmembrane region" description="Helical" evidence="9">
    <location>
        <begin position="299"/>
        <end position="315"/>
    </location>
</feature>
<feature type="transmembrane region" description="Helical" evidence="9">
    <location>
        <begin position="215"/>
        <end position="237"/>
    </location>
</feature>
<dbReference type="InterPro" id="IPR042193">
    <property type="entry name" value="FHIPEP_3"/>
</dbReference>
<keyword evidence="7 9" id="KW-1133">Transmembrane helix</keyword>
<keyword evidence="5" id="KW-0997">Cell inner membrane</keyword>
<dbReference type="Gene3D" id="3.40.50.12790">
    <property type="entry name" value="FHIPEP family, domain 4"/>
    <property type="match status" value="1"/>
</dbReference>
<gene>
    <name evidence="10" type="primary">sctV</name>
    <name evidence="10" type="ORF">PQQ73_15825</name>
</gene>
<evidence type="ECO:0000256" key="6">
    <source>
        <dbReference type="ARBA" id="ARBA00022692"/>
    </source>
</evidence>
<dbReference type="NCBIfam" id="TIGR01399">
    <property type="entry name" value="hrcV"/>
    <property type="match status" value="1"/>
</dbReference>
<evidence type="ECO:0000256" key="1">
    <source>
        <dbReference type="ARBA" id="ARBA00004429"/>
    </source>
</evidence>
<dbReference type="Pfam" id="PF00771">
    <property type="entry name" value="FHIPEP"/>
    <property type="match status" value="1"/>
</dbReference>
<dbReference type="InterPro" id="IPR042196">
    <property type="entry name" value="FHIPEP_4"/>
</dbReference>
<keyword evidence="8 9" id="KW-0472">Membrane</keyword>
<dbReference type="Gene3D" id="3.40.30.60">
    <property type="entry name" value="FHIPEP family, domain 1"/>
    <property type="match status" value="1"/>
</dbReference>
<evidence type="ECO:0000256" key="8">
    <source>
        <dbReference type="ARBA" id="ARBA00023136"/>
    </source>
</evidence>
<protein>
    <submittedName>
        <fullName evidence="10">Type III secretion system export apparatus subunit SctV</fullName>
    </submittedName>
</protein>
<feature type="transmembrane region" description="Helical" evidence="9">
    <location>
        <begin position="129"/>
        <end position="148"/>
    </location>
</feature>
<keyword evidence="11" id="KW-1185">Reference proteome</keyword>
<reference evidence="10 11" key="1">
    <citation type="journal article" date="2024" name="Chem. Sci.">
        <title>Discovery of megapolipeptins by genome mining of a Burkholderiales bacteria collection.</title>
        <authorList>
            <person name="Paulo B.S."/>
            <person name="Recchia M.J.J."/>
            <person name="Lee S."/>
            <person name="Fergusson C.H."/>
            <person name="Romanowski S.B."/>
            <person name="Hernandez A."/>
            <person name="Krull N."/>
            <person name="Liu D.Y."/>
            <person name="Cavanagh H."/>
            <person name="Bos A."/>
            <person name="Gray C.A."/>
            <person name="Murphy B.T."/>
            <person name="Linington R.G."/>
            <person name="Eustaquio A.S."/>
        </authorList>
    </citation>
    <scope>NUCLEOTIDE SEQUENCE [LARGE SCALE GENOMIC DNA]</scope>
    <source>
        <strain evidence="10 11">RL17-350-BIC-E</strain>
    </source>
</reference>
<evidence type="ECO:0000256" key="3">
    <source>
        <dbReference type="ARBA" id="ARBA00022448"/>
    </source>
</evidence>
<dbReference type="RefSeq" id="WP_408153598.1">
    <property type="nucleotide sequence ID" value="NZ_JAQQCL010000010.1"/>
</dbReference>
<dbReference type="PROSITE" id="PS00994">
    <property type="entry name" value="FHIPEP"/>
    <property type="match status" value="1"/>
</dbReference>
<dbReference type="PRINTS" id="PR00949">
    <property type="entry name" value="TYPE3IMAPROT"/>
</dbReference>
<feature type="transmembrane region" description="Helical" evidence="9">
    <location>
        <begin position="31"/>
        <end position="51"/>
    </location>
</feature>
<feature type="transmembrane region" description="Helical" evidence="9">
    <location>
        <begin position="88"/>
        <end position="109"/>
    </location>
</feature>
<evidence type="ECO:0000256" key="4">
    <source>
        <dbReference type="ARBA" id="ARBA00022475"/>
    </source>
</evidence>
<keyword evidence="3" id="KW-0813">Transport</keyword>
<dbReference type="PANTHER" id="PTHR30161:SF2">
    <property type="entry name" value="INVASION PROTEIN INVA"/>
    <property type="match status" value="1"/>
</dbReference>
<accession>A0ABW9EG84</accession>
<dbReference type="PANTHER" id="PTHR30161">
    <property type="entry name" value="FLAGELLAR EXPORT PROTEIN, MEMBRANE FLHA SUBUNIT-RELATED"/>
    <property type="match status" value="1"/>
</dbReference>
<feature type="transmembrane region" description="Helical" evidence="9">
    <location>
        <begin position="257"/>
        <end position="278"/>
    </location>
</feature>
<dbReference type="InterPro" id="IPR042194">
    <property type="entry name" value="FHIPEP_1"/>
</dbReference>
<dbReference type="InterPro" id="IPR006302">
    <property type="entry name" value="T3SS_HrcV"/>
</dbReference>
<keyword evidence="6 9" id="KW-0812">Transmembrane</keyword>
<evidence type="ECO:0000256" key="9">
    <source>
        <dbReference type="SAM" id="Phobius"/>
    </source>
</evidence>
<comment type="similarity">
    <text evidence="2">Belongs to the FHIPEP (flagella/HR/invasion proteins export pore) family.</text>
</comment>
<proteinExistence type="inferred from homology"/>
<dbReference type="Proteomes" id="UP001629392">
    <property type="component" value="Unassembled WGS sequence"/>
</dbReference>
<sequence>MPFDTVNKLWNGAQGVGWRERGARLPLARNYDLLLALFVAAVIALFVLPLPTVVLDGLISLNLALSILLLTVSTYLPSAVSFSSFPALLLFTTLLRLALNIASCKLILLQANAGHVIDTFGRLIVGNNFVVGGVVFLVIAIVQFIVIAKGSERVAEVGARFSLDAMPGKQMSIDADLRAGIITSDEAKRRRELLEQESQLHGAMDGAMKFVKGDAIAGIIIAFINILAGIAVGTLMHDMSVSQALHRYAVLTVGDGMASQIPSLLVSIAAGVVTTRVASRDAQERHLGEQIGTQIANHPRAILIAGVIVLAFVPVSGFPKWSFLLLAGSMISGGVFLMRRRKTIPALNLITLADAPADSEAGLGAGGSQVHPLGMTALLAVVFARDLRAHLNLVQLQAALSDAKARVDVDLGPVFPRMNLRFDPALAQYSYRILLQDVIASTGYLRPGLLLWDGGSPLPADLEREAGEPFGPFTQPVWLGSHTPPTRGAATQTGNSGKLTHEQVLAQHLESIVRANPAALIGIQETQALVHLARRDHPELIAELTRLVPLQRITEVLRRLLLEHIPIRNLRVIFESLITWAPKEPDDTIALVEQVRVDLKRMITDRYCGVSRSLDVVLFEQSLQDRVQAAITKTPQGVFLGLAREVKDNVGEQTRAVMESLRSAARDGRERRVGVLVPMAVRFYVKSMIEPMLPDVPVLSYQEIEEDVRLHTIGWVKNPA</sequence>
<name>A0ABW9EG84_9BURK</name>
<dbReference type="Gene3D" id="1.10.8.540">
    <property type="entry name" value="FHIPEP family, domain 3"/>
    <property type="match status" value="1"/>
</dbReference>
<dbReference type="EMBL" id="JAQQCL010000010">
    <property type="protein sequence ID" value="MFM0717800.1"/>
    <property type="molecule type" value="Genomic_DNA"/>
</dbReference>
<evidence type="ECO:0000313" key="11">
    <source>
        <dbReference type="Proteomes" id="UP001629392"/>
    </source>
</evidence>
<comment type="caution">
    <text evidence="10">The sequence shown here is derived from an EMBL/GenBank/DDBJ whole genome shotgun (WGS) entry which is preliminary data.</text>
</comment>
<dbReference type="InterPro" id="IPR025505">
    <property type="entry name" value="FHIPEP_CS"/>
</dbReference>
<comment type="subcellular location">
    <subcellularLocation>
        <location evidence="1">Cell inner membrane</location>
        <topology evidence="1">Multi-pass membrane protein</topology>
    </subcellularLocation>
</comment>